<protein>
    <submittedName>
        <fullName evidence="1">Uncharacterized protein</fullName>
    </submittedName>
</protein>
<dbReference type="Proteomes" id="UP000054630">
    <property type="component" value="Unassembled WGS sequence"/>
</dbReference>
<evidence type="ECO:0000313" key="1">
    <source>
        <dbReference type="EMBL" id="KRX15909.1"/>
    </source>
</evidence>
<dbReference type="EMBL" id="JYDL01000119">
    <property type="protein sequence ID" value="KRX15909.1"/>
    <property type="molecule type" value="Genomic_DNA"/>
</dbReference>
<organism evidence="1 2">
    <name type="scientific">Trichinella nelsoni</name>
    <dbReference type="NCBI Taxonomy" id="6336"/>
    <lineage>
        <taxon>Eukaryota</taxon>
        <taxon>Metazoa</taxon>
        <taxon>Ecdysozoa</taxon>
        <taxon>Nematoda</taxon>
        <taxon>Enoplea</taxon>
        <taxon>Dorylaimia</taxon>
        <taxon>Trichinellida</taxon>
        <taxon>Trichinellidae</taxon>
        <taxon>Trichinella</taxon>
    </lineage>
</organism>
<reference evidence="1 2" key="1">
    <citation type="submission" date="2015-01" db="EMBL/GenBank/DDBJ databases">
        <title>Evolution of Trichinella species and genotypes.</title>
        <authorList>
            <person name="Korhonen P.K."/>
            <person name="Edoardo P."/>
            <person name="Giuseppe L.R."/>
            <person name="Gasser R.B."/>
        </authorList>
    </citation>
    <scope>NUCLEOTIDE SEQUENCE [LARGE SCALE GENOMIC DNA]</scope>
    <source>
        <strain evidence="1">ISS37</strain>
    </source>
</reference>
<comment type="caution">
    <text evidence="1">The sequence shown here is derived from an EMBL/GenBank/DDBJ whole genome shotgun (WGS) entry which is preliminary data.</text>
</comment>
<keyword evidence="2" id="KW-1185">Reference proteome</keyword>
<sequence length="73" mass="8522">MTAALQHILIQSDQRSYPKVKNASKIEEQQQNTVRQLIGQTDTIFLQRLFCAQRHSRYSLVILKTFIRSCISK</sequence>
<proteinExistence type="predicted"/>
<name>A0A0V0RNQ6_9BILA</name>
<dbReference type="AlphaFoldDB" id="A0A0V0RNQ6"/>
<evidence type="ECO:0000313" key="2">
    <source>
        <dbReference type="Proteomes" id="UP000054630"/>
    </source>
</evidence>
<accession>A0A0V0RNQ6</accession>
<gene>
    <name evidence="1" type="ORF">T07_2477</name>
</gene>